<feature type="domain" description="RNA-editing substrate-binding complex 6 protein" evidence="1">
    <location>
        <begin position="359"/>
        <end position="491"/>
    </location>
</feature>
<reference evidence="2 3" key="1">
    <citation type="submission" date="2024-02" db="EMBL/GenBank/DDBJ databases">
        <authorList>
            <person name="Chen Y."/>
            <person name="Shah S."/>
            <person name="Dougan E. K."/>
            <person name="Thang M."/>
            <person name="Chan C."/>
        </authorList>
    </citation>
    <scope>NUCLEOTIDE SEQUENCE [LARGE SCALE GENOMIC DNA]</scope>
</reference>
<comment type="caution">
    <text evidence="2">The sequence shown here is derived from an EMBL/GenBank/DDBJ whole genome shotgun (WGS) entry which is preliminary data.</text>
</comment>
<name>A0ABP0M4D1_9DINO</name>
<dbReference type="InterPro" id="IPR050870">
    <property type="entry name" value="FAST_kinase"/>
</dbReference>
<evidence type="ECO:0000313" key="3">
    <source>
        <dbReference type="Proteomes" id="UP001642464"/>
    </source>
</evidence>
<proteinExistence type="predicted"/>
<keyword evidence="3" id="KW-1185">Reference proteome</keyword>
<dbReference type="PANTHER" id="PTHR21228">
    <property type="entry name" value="FAST LEU-RICH DOMAIN-CONTAINING"/>
    <property type="match status" value="1"/>
</dbReference>
<dbReference type="EMBL" id="CAXAMM010019391">
    <property type="protein sequence ID" value="CAK9045602.1"/>
    <property type="molecule type" value="Genomic_DNA"/>
</dbReference>
<protein>
    <submittedName>
        <fullName evidence="2">Membrane protein</fullName>
    </submittedName>
</protein>
<accession>A0ABP0M4D1</accession>
<sequence length="899" mass="98797">MVSYYAKFSLASVEEFENVGTAGSDCERNPDGLQAVRPASQSVLPTSSAAQPQTSAVSYYGSLAGRGLNRAGVALAAADVAVRNGQAGLHALQRRQALGSLNAARTVEELQSVLSVRLSELDAFSCTVALHRLARLSHDVDKHTPQGKGMPQRQQHFLRERQSSKVREHPSWPVLLRRLNGEALNEAEPRQLANMAWAIARLRAQQDGMHLLHSAVLRCAERSGPGQWDAMSTSLIPWSFATLSADARRVPELQRLVASVDTSLRNDGSSFWTPGDLSRIAWSWAKLVQKDEAFFRRCSCLVIARLPEYTPSQLAQTIWAFATAAPQDACSHFFPKAAAAMTGDDGRHETAVALQGYTPQHLAMAVWSFAAVLYRPEELLKQIGDVVPKLTQLNPQDISTTAWAFTTLLAKDRTIYDALASTSIRTIHEFNNQDLSNTVWAFASAGEHNEDLLEAAAAETCRRDDFHGQHLAMVAWAFITLRHRHDKLLHFIGRITNGPRGLGTWSNAKLLAFTFAGLPRLGDALLGTPAWTLGAMQRLLDQFHSRLQAGTGDVDSDDAWVVHDAILPWLQLPGGSELRSTPGWQALSGMLWAQQRSLHGFLSTAEEFQSILSSEKPKETPTIRRYQESLQSFRVRGLGCEHSWRLLSDIGVRRAEWTEDLGGTAARSCALKQVNSDGRGERQNWCFFRAYVKTKGLVAHEPGRWLNSTVVKYREDCAGLVHVKLHHDRVDHRAWDAEFRAMARTAAAARTLLHAEGDAHAQEIAQNLLANGARPDGLSESVPCGASRDAEALVEGYLALFMTEVPCLSCMCAMAQFRKRFSSVSLQVSWEGLPLDKHFDPFDPKPRPPADIGANHEKQTKAALTLDQRSVLHFAAEAGSAVATAVLLGGATKEPGPWA</sequence>
<dbReference type="Pfam" id="PF26188">
    <property type="entry name" value="RESC6"/>
    <property type="match status" value="1"/>
</dbReference>
<dbReference type="InterPro" id="IPR058917">
    <property type="entry name" value="RESC6_dom"/>
</dbReference>
<organism evidence="2 3">
    <name type="scientific">Durusdinium trenchii</name>
    <dbReference type="NCBI Taxonomy" id="1381693"/>
    <lineage>
        <taxon>Eukaryota</taxon>
        <taxon>Sar</taxon>
        <taxon>Alveolata</taxon>
        <taxon>Dinophyceae</taxon>
        <taxon>Suessiales</taxon>
        <taxon>Symbiodiniaceae</taxon>
        <taxon>Durusdinium</taxon>
    </lineage>
</organism>
<dbReference type="PANTHER" id="PTHR21228:SF40">
    <property type="entry name" value="LD45607P"/>
    <property type="match status" value="1"/>
</dbReference>
<gene>
    <name evidence="2" type="ORF">SCF082_LOCUS25762</name>
</gene>
<evidence type="ECO:0000313" key="2">
    <source>
        <dbReference type="EMBL" id="CAK9045602.1"/>
    </source>
</evidence>
<dbReference type="Proteomes" id="UP001642464">
    <property type="component" value="Unassembled WGS sequence"/>
</dbReference>
<evidence type="ECO:0000259" key="1">
    <source>
        <dbReference type="Pfam" id="PF26188"/>
    </source>
</evidence>